<keyword evidence="2 4" id="KW-0863">Zinc-finger</keyword>
<dbReference type="GO" id="GO:0008270">
    <property type="term" value="F:zinc ion binding"/>
    <property type="evidence" value="ECO:0007669"/>
    <property type="project" value="UniProtKB-KW"/>
</dbReference>
<dbReference type="PROSITE" id="PS00518">
    <property type="entry name" value="ZF_RING_1"/>
    <property type="match status" value="1"/>
</dbReference>
<dbReference type="SUPFAM" id="SSF57850">
    <property type="entry name" value="RING/U-box"/>
    <property type="match status" value="1"/>
</dbReference>
<name>A0A443SV59_9ACAR</name>
<evidence type="ECO:0000256" key="1">
    <source>
        <dbReference type="ARBA" id="ARBA00022723"/>
    </source>
</evidence>
<comment type="caution">
    <text evidence="6">The sequence shown here is derived from an EMBL/GenBank/DDBJ whole genome shotgun (WGS) entry which is preliminary data.</text>
</comment>
<evidence type="ECO:0000256" key="3">
    <source>
        <dbReference type="ARBA" id="ARBA00022833"/>
    </source>
</evidence>
<gene>
    <name evidence="6" type="ORF">B4U80_13597</name>
</gene>
<dbReference type="Gene3D" id="3.30.40.10">
    <property type="entry name" value="Zinc/RING finger domain, C3HC4 (zinc finger)"/>
    <property type="match status" value="1"/>
</dbReference>
<organism evidence="6 7">
    <name type="scientific">Leptotrombidium deliense</name>
    <dbReference type="NCBI Taxonomy" id="299467"/>
    <lineage>
        <taxon>Eukaryota</taxon>
        <taxon>Metazoa</taxon>
        <taxon>Ecdysozoa</taxon>
        <taxon>Arthropoda</taxon>
        <taxon>Chelicerata</taxon>
        <taxon>Arachnida</taxon>
        <taxon>Acari</taxon>
        <taxon>Acariformes</taxon>
        <taxon>Trombidiformes</taxon>
        <taxon>Prostigmata</taxon>
        <taxon>Anystina</taxon>
        <taxon>Parasitengona</taxon>
        <taxon>Trombiculoidea</taxon>
        <taxon>Trombiculidae</taxon>
        <taxon>Leptotrombidium</taxon>
    </lineage>
</organism>
<dbReference type="InterPro" id="IPR017907">
    <property type="entry name" value="Znf_RING_CS"/>
</dbReference>
<sequence>MKFKVYNMFNSRLVNRSNFTFANCVTNVNWMFRHDDVEHCVFCGHTQVDNNVRIDQSEAVLENDNLNINDNLNQHRDNTNVNRIDLHMLMQSVASYSPVSVLRSPFMGDNTLTHNDSRQDANTHHKMNCVFEKIKRRKSSTLHTDQFEILIANFVVVNDEFDVDTCMRYAIVEKYDMYIECIACLSIYHAVDIVIFSCGHSVCVHCLARLQFQVNCFVCKSNISYVFSLSSYDYNTLQNTDENVYTDEDVEQFCCSRQRDKCCNLNEFNNIEQEHIIGDSFKLLNVNCCEAALYVN</sequence>
<dbReference type="PROSITE" id="PS50089">
    <property type="entry name" value="ZF_RING_2"/>
    <property type="match status" value="1"/>
</dbReference>
<proteinExistence type="predicted"/>
<dbReference type="Proteomes" id="UP000288716">
    <property type="component" value="Unassembled WGS sequence"/>
</dbReference>
<evidence type="ECO:0000256" key="2">
    <source>
        <dbReference type="ARBA" id="ARBA00022771"/>
    </source>
</evidence>
<dbReference type="InterPro" id="IPR013083">
    <property type="entry name" value="Znf_RING/FYVE/PHD"/>
</dbReference>
<protein>
    <recommendedName>
        <fullName evidence="5">RING-type domain-containing protein</fullName>
    </recommendedName>
</protein>
<evidence type="ECO:0000313" key="6">
    <source>
        <dbReference type="EMBL" id="RWS31399.1"/>
    </source>
</evidence>
<dbReference type="EMBL" id="NCKV01000174">
    <property type="protein sequence ID" value="RWS31399.1"/>
    <property type="molecule type" value="Genomic_DNA"/>
</dbReference>
<reference evidence="6 7" key="1">
    <citation type="journal article" date="2018" name="Gigascience">
        <title>Genomes of trombidid mites reveal novel predicted allergens and laterally-transferred genes associated with secondary metabolism.</title>
        <authorList>
            <person name="Dong X."/>
            <person name="Chaisiri K."/>
            <person name="Xia D."/>
            <person name="Armstrong S.D."/>
            <person name="Fang Y."/>
            <person name="Donnelly M.J."/>
            <person name="Kadowaki T."/>
            <person name="McGarry J.W."/>
            <person name="Darby A.C."/>
            <person name="Makepeace B.L."/>
        </authorList>
    </citation>
    <scope>NUCLEOTIDE SEQUENCE [LARGE SCALE GENOMIC DNA]</scope>
    <source>
        <strain evidence="6">UoL-UT</strain>
    </source>
</reference>
<evidence type="ECO:0000313" key="7">
    <source>
        <dbReference type="Proteomes" id="UP000288716"/>
    </source>
</evidence>
<evidence type="ECO:0000256" key="4">
    <source>
        <dbReference type="PROSITE-ProRule" id="PRU00175"/>
    </source>
</evidence>
<evidence type="ECO:0000259" key="5">
    <source>
        <dbReference type="PROSITE" id="PS50089"/>
    </source>
</evidence>
<dbReference type="VEuPathDB" id="VectorBase:LDEU000641"/>
<keyword evidence="7" id="KW-1185">Reference proteome</keyword>
<feature type="domain" description="RING-type" evidence="5">
    <location>
        <begin position="181"/>
        <end position="220"/>
    </location>
</feature>
<dbReference type="InterPro" id="IPR001841">
    <property type="entry name" value="Znf_RING"/>
</dbReference>
<keyword evidence="1" id="KW-0479">Metal-binding</keyword>
<dbReference type="AlphaFoldDB" id="A0A443SV59"/>
<accession>A0A443SV59</accession>
<keyword evidence="3" id="KW-0862">Zinc</keyword>